<keyword evidence="10" id="KW-0862">Zinc</keyword>
<dbReference type="GO" id="GO:0043022">
    <property type="term" value="F:ribosome binding"/>
    <property type="evidence" value="ECO:0007669"/>
    <property type="project" value="TreeGrafter"/>
</dbReference>
<comment type="similarity">
    <text evidence="11">Belongs to the ZNF598/HEL2 family.</text>
</comment>
<dbReference type="PROSITE" id="PS01358">
    <property type="entry name" value="ZF_RANBP2_1"/>
    <property type="match status" value="1"/>
</dbReference>
<keyword evidence="8" id="KW-0479">Metal-binding</keyword>
<dbReference type="PANTHER" id="PTHR22938">
    <property type="entry name" value="ZINC FINGER PROTEIN 598"/>
    <property type="match status" value="1"/>
</dbReference>
<comment type="catalytic activity">
    <reaction evidence="1">
        <text>S-ubiquitinyl-[E2 ubiquitin-conjugating enzyme]-L-cysteine + [acceptor protein]-L-lysine = [E2 ubiquitin-conjugating enzyme]-L-cysteine + N(6)-ubiquitinyl-[acceptor protein]-L-lysine.</text>
        <dbReference type="EC" id="2.3.2.27"/>
    </reaction>
</comment>
<evidence type="ECO:0000256" key="10">
    <source>
        <dbReference type="ARBA" id="ARBA00022833"/>
    </source>
</evidence>
<dbReference type="AlphaFoldDB" id="A0A9D4UVI7"/>
<evidence type="ECO:0000313" key="17">
    <source>
        <dbReference type="Proteomes" id="UP000886520"/>
    </source>
</evidence>
<dbReference type="SMART" id="SM00355">
    <property type="entry name" value="ZnF_C2H2"/>
    <property type="match status" value="4"/>
</dbReference>
<evidence type="ECO:0000256" key="5">
    <source>
        <dbReference type="ARBA" id="ARBA00022490"/>
    </source>
</evidence>
<dbReference type="InterPro" id="IPR041888">
    <property type="entry name" value="RING-HC_ZNF598/HEL2"/>
</dbReference>
<dbReference type="Gene3D" id="4.10.1060.10">
    <property type="entry name" value="Zinc finger, RanBP2-type"/>
    <property type="match status" value="1"/>
</dbReference>
<gene>
    <name evidence="16" type="ORF">GOP47_0010193</name>
</gene>
<dbReference type="GO" id="GO:0061630">
    <property type="term" value="F:ubiquitin protein ligase activity"/>
    <property type="evidence" value="ECO:0007669"/>
    <property type="project" value="UniProtKB-EC"/>
</dbReference>
<dbReference type="Pfam" id="PF25447">
    <property type="entry name" value="RING_ZNF598"/>
    <property type="match status" value="1"/>
</dbReference>
<comment type="caution">
    <text evidence="16">The sequence shown here is derived from an EMBL/GenBank/DDBJ whole genome shotgun (WGS) entry which is preliminary data.</text>
</comment>
<evidence type="ECO:0000256" key="8">
    <source>
        <dbReference type="ARBA" id="ARBA00022723"/>
    </source>
</evidence>
<evidence type="ECO:0000256" key="4">
    <source>
        <dbReference type="ARBA" id="ARBA00012483"/>
    </source>
</evidence>
<evidence type="ECO:0000256" key="7">
    <source>
        <dbReference type="ARBA" id="ARBA00022679"/>
    </source>
</evidence>
<dbReference type="Proteomes" id="UP000886520">
    <property type="component" value="Chromosome 10"/>
</dbReference>
<feature type="compositionally biased region" description="Low complexity" evidence="13">
    <location>
        <begin position="370"/>
        <end position="379"/>
    </location>
</feature>
<dbReference type="PROSITE" id="PS00028">
    <property type="entry name" value="ZINC_FINGER_C2H2_1"/>
    <property type="match status" value="1"/>
</dbReference>
<evidence type="ECO:0000256" key="3">
    <source>
        <dbReference type="ARBA" id="ARBA00004906"/>
    </source>
</evidence>
<dbReference type="InterPro" id="IPR044288">
    <property type="entry name" value="ZNF598/HEL2"/>
</dbReference>
<dbReference type="GO" id="GO:0016567">
    <property type="term" value="P:protein ubiquitination"/>
    <property type="evidence" value="ECO:0007669"/>
    <property type="project" value="TreeGrafter"/>
</dbReference>
<dbReference type="InterPro" id="IPR056437">
    <property type="entry name" value="Znf-C2H2_ZNF598/HEL2"/>
</dbReference>
<dbReference type="GO" id="GO:0008270">
    <property type="term" value="F:zinc ion binding"/>
    <property type="evidence" value="ECO:0007669"/>
    <property type="project" value="UniProtKB-KW"/>
</dbReference>
<name>A0A9D4UVI7_ADICA</name>
<dbReference type="OrthoDB" id="3838338at2759"/>
<keyword evidence="7" id="KW-0808">Transferase</keyword>
<reference evidence="16" key="1">
    <citation type="submission" date="2021-01" db="EMBL/GenBank/DDBJ databases">
        <title>Adiantum capillus-veneris genome.</title>
        <authorList>
            <person name="Fang Y."/>
            <person name="Liao Q."/>
        </authorList>
    </citation>
    <scope>NUCLEOTIDE SEQUENCE</scope>
    <source>
        <strain evidence="16">H3</strain>
        <tissue evidence="16">Leaf</tissue>
    </source>
</reference>
<comment type="subcellular location">
    <subcellularLocation>
        <location evidence="2">Cytoplasm</location>
    </subcellularLocation>
</comment>
<dbReference type="Pfam" id="PF23202">
    <property type="entry name" value="PAH_ZNF598"/>
    <property type="match status" value="1"/>
</dbReference>
<dbReference type="PROSITE" id="PS50089">
    <property type="entry name" value="ZF_RING_2"/>
    <property type="match status" value="1"/>
</dbReference>
<feature type="region of interest" description="Disordered" evidence="13">
    <location>
        <begin position="300"/>
        <end position="393"/>
    </location>
</feature>
<keyword evidence="17" id="KW-1185">Reference proteome</keyword>
<dbReference type="CDD" id="cd16615">
    <property type="entry name" value="RING-HC_ZNF598"/>
    <property type="match status" value="1"/>
</dbReference>
<proteinExistence type="inferred from homology"/>
<protein>
    <recommendedName>
        <fullName evidence="4">RING-type E3 ubiquitin transferase</fullName>
        <ecNumber evidence="4">2.3.2.27</ecNumber>
    </recommendedName>
</protein>
<evidence type="ECO:0000256" key="2">
    <source>
        <dbReference type="ARBA" id="ARBA00004496"/>
    </source>
</evidence>
<dbReference type="PANTHER" id="PTHR22938:SF0">
    <property type="entry name" value="E3 UBIQUITIN-PROTEIN LIGASE ZNF598"/>
    <property type="match status" value="1"/>
</dbReference>
<evidence type="ECO:0000313" key="16">
    <source>
        <dbReference type="EMBL" id="KAI5074232.1"/>
    </source>
</evidence>
<accession>A0A9D4UVI7</accession>
<dbReference type="GO" id="GO:0072344">
    <property type="term" value="P:rescue of stalled ribosome"/>
    <property type="evidence" value="ECO:0007669"/>
    <property type="project" value="InterPro"/>
</dbReference>
<evidence type="ECO:0000256" key="9">
    <source>
        <dbReference type="ARBA" id="ARBA00022771"/>
    </source>
</evidence>
<evidence type="ECO:0000259" key="14">
    <source>
        <dbReference type="PROSITE" id="PS50089"/>
    </source>
</evidence>
<evidence type="ECO:0000256" key="1">
    <source>
        <dbReference type="ARBA" id="ARBA00000900"/>
    </source>
</evidence>
<dbReference type="InterPro" id="IPR001841">
    <property type="entry name" value="Znf_RING"/>
</dbReference>
<dbReference type="EMBL" id="JABFUD020000010">
    <property type="protein sequence ID" value="KAI5074232.1"/>
    <property type="molecule type" value="Genomic_DNA"/>
</dbReference>
<keyword evidence="9 12" id="KW-0863">Zinc-finger</keyword>
<keyword evidence="5" id="KW-0963">Cytoplasm</keyword>
<evidence type="ECO:0000256" key="12">
    <source>
        <dbReference type="PROSITE-ProRule" id="PRU00322"/>
    </source>
</evidence>
<evidence type="ECO:0000259" key="15">
    <source>
        <dbReference type="PROSITE" id="PS50199"/>
    </source>
</evidence>
<keyword evidence="6" id="KW-0597">Phosphoprotein</keyword>
<dbReference type="InterPro" id="IPR001876">
    <property type="entry name" value="Znf_RanBP2"/>
</dbReference>
<comment type="pathway">
    <text evidence="3">Protein modification; protein ubiquitination.</text>
</comment>
<dbReference type="InterPro" id="IPR013087">
    <property type="entry name" value="Znf_C2H2_type"/>
</dbReference>
<sequence>MEECCVVCAEPLEWIAYGICGHRDVCSRCIARLRFVLNDKRCCICKQECSSVFVTKALGNYTKVIHDFEILHKSGDFWYEKNTQAFFDSKDHFAMVKAMCRLSCGVCEQADRSDLDKDFVKKGHIFKNLDLLQRHLLSVHQVQMCGLCLEGRKIFICDQKLYNKGQLVRHSAEGDSDIDGIGEERGGFTGHPLCSFCQKRFYSEHELYQHMSVDHYLCHICQRLHPGHYDYFRNYDDLEVHFRHEHSLCEDPDCLAKKFVVFKTETELKRHNAVTHGGNMSRSQRNTYLQIPVSFQYRRPPIFGHESSNRRNPTNFGNYENREPLANTGYSNTEGNAAELSDPRSKSTRRKTKQRVRRSSTSANGTLQGSETTSVSSSSWHRATEDSPCSTNVGTANVLNRQLQDPGEEACSKGMLTDEVRSANKALGESIRSRLGDDVELFTAFKDLSAKFRKGILDVIYYCKHIKELGLWDLVPELARLCPEPERQKALVNAFEVDSKGKRLVAAEETQLQLGRNVNVYYSNDPEKGRGKVEADEGAAYSTANLMAALRLRDRGGTYAEENYEERHFTNGYCESEGRPRAILNDASSSSTNHDSKPEVVLVNGRLPIDIPDQTATSHATNTWSCGVCTLENSELKIKCAACENSRPTAVASRLTEVAERHTKRKKKVSKFERLRIDEESLPCPPLQLPEPVQKKKSGGVWKNGGGQRLVALAQREAVIDSAWRR</sequence>
<dbReference type="Pfam" id="PF23230">
    <property type="entry name" value="zf-C2H2_13"/>
    <property type="match status" value="1"/>
</dbReference>
<feature type="domain" description="RING-type" evidence="14">
    <location>
        <begin position="5"/>
        <end position="46"/>
    </location>
</feature>
<dbReference type="PROSITE" id="PS50199">
    <property type="entry name" value="ZF_RANBP2_2"/>
    <property type="match status" value="1"/>
</dbReference>
<dbReference type="EC" id="2.3.2.27" evidence="4"/>
<evidence type="ECO:0000256" key="6">
    <source>
        <dbReference type="ARBA" id="ARBA00022553"/>
    </source>
</evidence>
<feature type="domain" description="RanBP2-type" evidence="15">
    <location>
        <begin position="620"/>
        <end position="649"/>
    </location>
</feature>
<dbReference type="InterPro" id="IPR057634">
    <property type="entry name" value="PAH_ZNF598/HEL2"/>
</dbReference>
<organism evidence="16 17">
    <name type="scientific">Adiantum capillus-veneris</name>
    <name type="common">Maidenhair fern</name>
    <dbReference type="NCBI Taxonomy" id="13818"/>
    <lineage>
        <taxon>Eukaryota</taxon>
        <taxon>Viridiplantae</taxon>
        <taxon>Streptophyta</taxon>
        <taxon>Embryophyta</taxon>
        <taxon>Tracheophyta</taxon>
        <taxon>Polypodiopsida</taxon>
        <taxon>Polypodiidae</taxon>
        <taxon>Polypodiales</taxon>
        <taxon>Pteridineae</taxon>
        <taxon>Pteridaceae</taxon>
        <taxon>Vittarioideae</taxon>
        <taxon>Adiantum</taxon>
    </lineage>
</organism>
<dbReference type="GO" id="GO:0005737">
    <property type="term" value="C:cytoplasm"/>
    <property type="evidence" value="ECO:0007669"/>
    <property type="project" value="UniProtKB-SubCell"/>
</dbReference>
<evidence type="ECO:0000256" key="11">
    <source>
        <dbReference type="ARBA" id="ARBA00035113"/>
    </source>
</evidence>
<feature type="compositionally biased region" description="Basic residues" evidence="13">
    <location>
        <begin position="346"/>
        <end position="358"/>
    </location>
</feature>
<evidence type="ECO:0000256" key="13">
    <source>
        <dbReference type="SAM" id="MobiDB-lite"/>
    </source>
</evidence>